<dbReference type="SUPFAM" id="SSF47413">
    <property type="entry name" value="lambda repressor-like DNA-binding domains"/>
    <property type="match status" value="1"/>
</dbReference>
<dbReference type="InterPro" id="IPR010982">
    <property type="entry name" value="Lambda_DNA-bd_dom_sf"/>
</dbReference>
<dbReference type="Gene3D" id="1.10.260.40">
    <property type="entry name" value="lambda repressor-like DNA-binding domains"/>
    <property type="match status" value="1"/>
</dbReference>
<dbReference type="Proteomes" id="UP000543908">
    <property type="component" value="Unassembled WGS sequence"/>
</dbReference>
<dbReference type="AlphaFoldDB" id="A0A7Y8UTV1"/>
<proteinExistence type="predicted"/>
<sequence>MHIMRKKFNSPADAATFGGKIRQARLDRGLTLSELGAEVSVDHSQISRYERGQMSSVSKNLQRICTFLHVNDDPYRCSAPSSSLGRKVDELLRHAPGCEPALAKLVEAIEVFIATIHVPSGSSGSSTPPRG</sequence>
<dbReference type="GO" id="GO:0003677">
    <property type="term" value="F:DNA binding"/>
    <property type="evidence" value="ECO:0007669"/>
    <property type="project" value="InterPro"/>
</dbReference>
<protein>
    <submittedName>
        <fullName evidence="2">Helix-turn-helix transcriptional regulator</fullName>
    </submittedName>
</protein>
<dbReference type="PROSITE" id="PS50943">
    <property type="entry name" value="HTH_CROC1"/>
    <property type="match status" value="1"/>
</dbReference>
<gene>
    <name evidence="2" type="ORF">HT123_06290</name>
</gene>
<evidence type="ECO:0000313" key="2">
    <source>
        <dbReference type="EMBL" id="NWN60819.1"/>
    </source>
</evidence>
<name>A0A7Y8UTV1_9PSED</name>
<comment type="caution">
    <text evidence="2">The sequence shown here is derived from an EMBL/GenBank/DDBJ whole genome shotgun (WGS) entry which is preliminary data.</text>
</comment>
<organism evidence="2 3">
    <name type="scientific">Pseudomonas allii</name>
    <dbReference type="NCBI Taxonomy" id="2740531"/>
    <lineage>
        <taxon>Bacteria</taxon>
        <taxon>Pseudomonadati</taxon>
        <taxon>Pseudomonadota</taxon>
        <taxon>Gammaproteobacteria</taxon>
        <taxon>Pseudomonadales</taxon>
        <taxon>Pseudomonadaceae</taxon>
        <taxon>Pseudomonas</taxon>
    </lineage>
</organism>
<dbReference type="InterPro" id="IPR001387">
    <property type="entry name" value="Cro/C1-type_HTH"/>
</dbReference>
<reference evidence="2 3" key="1">
    <citation type="submission" date="2020-05" db="EMBL/GenBank/DDBJ databases">
        <title>Onion-isolated Pseudomonas sp.</title>
        <authorList>
            <person name="Fujikawa T."/>
            <person name="Sawada H."/>
        </authorList>
    </citation>
    <scope>NUCLEOTIDE SEQUENCE [LARGE SCALE GENOMIC DNA]</scope>
    <source>
        <strain evidence="2 3">MAFF 301512</strain>
    </source>
</reference>
<dbReference type="Pfam" id="PF01381">
    <property type="entry name" value="HTH_3"/>
    <property type="match status" value="1"/>
</dbReference>
<dbReference type="CDD" id="cd00093">
    <property type="entry name" value="HTH_XRE"/>
    <property type="match status" value="1"/>
</dbReference>
<dbReference type="SMART" id="SM00530">
    <property type="entry name" value="HTH_XRE"/>
    <property type="match status" value="1"/>
</dbReference>
<feature type="domain" description="HTH cro/C1-type" evidence="1">
    <location>
        <begin position="21"/>
        <end position="75"/>
    </location>
</feature>
<evidence type="ECO:0000259" key="1">
    <source>
        <dbReference type="PROSITE" id="PS50943"/>
    </source>
</evidence>
<dbReference type="EMBL" id="JABUHS010000040">
    <property type="protein sequence ID" value="NWN60819.1"/>
    <property type="molecule type" value="Genomic_DNA"/>
</dbReference>
<accession>A0A7Y8UTV1</accession>
<evidence type="ECO:0000313" key="3">
    <source>
        <dbReference type="Proteomes" id="UP000543908"/>
    </source>
</evidence>